<dbReference type="FunFam" id="1.25.40.10:FF:000393">
    <property type="entry name" value="Pentatricopeptide repeat-containing protein At1g20230"/>
    <property type="match status" value="1"/>
</dbReference>
<feature type="repeat" description="PPR" evidence="3">
    <location>
        <begin position="76"/>
        <end position="110"/>
    </location>
</feature>
<keyword evidence="5" id="KW-1185">Reference proteome</keyword>
<comment type="similarity">
    <text evidence="1">Belongs to the PPR family. PCMP-H subfamily.</text>
</comment>
<dbReference type="GO" id="GO:0009451">
    <property type="term" value="P:RNA modification"/>
    <property type="evidence" value="ECO:0007669"/>
    <property type="project" value="InterPro"/>
</dbReference>
<organism evidence="5 6">
    <name type="scientific">Spinacia oleracea</name>
    <name type="common">Spinach</name>
    <dbReference type="NCBI Taxonomy" id="3562"/>
    <lineage>
        <taxon>Eukaryota</taxon>
        <taxon>Viridiplantae</taxon>
        <taxon>Streptophyta</taxon>
        <taxon>Embryophyta</taxon>
        <taxon>Tracheophyta</taxon>
        <taxon>Spermatophyta</taxon>
        <taxon>Magnoliopsida</taxon>
        <taxon>eudicotyledons</taxon>
        <taxon>Gunneridae</taxon>
        <taxon>Pentapetalae</taxon>
        <taxon>Caryophyllales</taxon>
        <taxon>Chenopodiaceae</taxon>
        <taxon>Chenopodioideae</taxon>
        <taxon>Anserineae</taxon>
        <taxon>Spinacia</taxon>
    </lineage>
</organism>
<gene>
    <name evidence="6" type="primary">LOC110777508</name>
</gene>
<dbReference type="GeneID" id="110777508"/>
<dbReference type="InterPro" id="IPR032867">
    <property type="entry name" value="DYW_dom"/>
</dbReference>
<dbReference type="NCBIfam" id="TIGR00756">
    <property type="entry name" value="PPR"/>
    <property type="match status" value="7"/>
</dbReference>
<dbReference type="RefSeq" id="XP_021837810.1">
    <property type="nucleotide sequence ID" value="XM_021982118.2"/>
</dbReference>
<dbReference type="Pfam" id="PF14432">
    <property type="entry name" value="DYW_deaminase"/>
    <property type="match status" value="1"/>
</dbReference>
<feature type="domain" description="DYW" evidence="4">
    <location>
        <begin position="664"/>
        <end position="756"/>
    </location>
</feature>
<dbReference type="PROSITE" id="PS51375">
    <property type="entry name" value="PPR"/>
    <property type="match status" value="7"/>
</dbReference>
<dbReference type="InterPro" id="IPR011990">
    <property type="entry name" value="TPR-like_helical_dom_sf"/>
</dbReference>
<dbReference type="FunFam" id="1.25.40.10:FF:000366">
    <property type="entry name" value="Pentatricopeptide (PPR) repeat-containing protein"/>
    <property type="match status" value="1"/>
</dbReference>
<reference evidence="5" key="1">
    <citation type="journal article" date="2021" name="Nat. Commun.">
        <title>Genomic analyses provide insights into spinach domestication and the genetic basis of agronomic traits.</title>
        <authorList>
            <person name="Cai X."/>
            <person name="Sun X."/>
            <person name="Xu C."/>
            <person name="Sun H."/>
            <person name="Wang X."/>
            <person name="Ge C."/>
            <person name="Zhang Z."/>
            <person name="Wang Q."/>
            <person name="Fei Z."/>
            <person name="Jiao C."/>
            <person name="Wang Q."/>
        </authorList>
    </citation>
    <scope>NUCLEOTIDE SEQUENCE [LARGE SCALE GENOMIC DNA]</scope>
    <source>
        <strain evidence="5">cv. Varoflay</strain>
    </source>
</reference>
<sequence>MASKSVFQMSRATLETPSIINLASFSPARTRQLHAHIVKTGLLIDHSLSSKLLSLYANHRCFSEASIFLNSLDEPSSSSFSIIINAFSKFNLFGNVVDLFRKMLSEGVVLDSYLLPAVAKACAGLSAFRLGRQVHGLAQVSGCSSDVVVQSSLVHMYVKCRRLGIAHKVLDGIPEPDVVTYSAIIAGYARNGDVGMAKRLTNDMGKLGLEPNLVSWNGLIAGFNQSGRYLEAIYVFLDMHLRGCQPDGSSFSSVLAAIADLDVLHAGVQVHGYVIKRGFACDKWVVSSLIDMYGKYACVSEMKQVFHEMGCMEIGACNALVSALSRNGLVNDGLVMFSQMREQGMDLNVVSWTSMIACCSQNGKDVEALELFAEMQLAGVVPNAVTIPCLLPACGNTAALMHGKAAHCYSIRRQIVNDVFVGSALTDMYAKCGKISHSKLCFDAMPTRNPVSWNAIIGGYAMHGQDKEALEMFDLMLKSGQKPNSVTFTCLLSACNQKGLVDEGWRYFNSMYKEYGVEARTEHYACMVSLLSRVGKLEEAYSLIKEMPMEPDACVWGALLSSCRTYKNLQLGEIASERLFKLEPRNPGNYVLLSNIYASKSMWVDVNRVRNLMKETGLKKNPGCSWIEIKNKVHMLLAGDRTHPQMAQINRKLETLGKEMKKAGLDPKIDYVLQDVEEQDKEQMLCGHSEKLAVAFGLLNTPAGFPLHVIKNLRICGDCHAVIKFISGIEGREIFVRDTNRFHHFKDGECSCGDYW</sequence>
<name>A0A9R0JKN5_SPIOL</name>
<dbReference type="PANTHER" id="PTHR47926">
    <property type="entry name" value="PENTATRICOPEPTIDE REPEAT-CONTAINING PROTEIN"/>
    <property type="match status" value="1"/>
</dbReference>
<feature type="repeat" description="PPR" evidence="3">
    <location>
        <begin position="313"/>
        <end position="347"/>
    </location>
</feature>
<feature type="repeat" description="PPR" evidence="3">
    <location>
        <begin position="177"/>
        <end position="211"/>
    </location>
</feature>
<accession>A0A9R0JKN5</accession>
<dbReference type="FunFam" id="1.25.40.10:FF:000598">
    <property type="entry name" value="pentatricopeptide repeat-containing protein At1g20230 isoform X2"/>
    <property type="match status" value="1"/>
</dbReference>
<dbReference type="KEGG" id="soe:110777508"/>
<dbReference type="GO" id="GO:0003723">
    <property type="term" value="F:RNA binding"/>
    <property type="evidence" value="ECO:0007669"/>
    <property type="project" value="InterPro"/>
</dbReference>
<dbReference type="Pfam" id="PF01535">
    <property type="entry name" value="PPR"/>
    <property type="match status" value="4"/>
</dbReference>
<dbReference type="Pfam" id="PF13041">
    <property type="entry name" value="PPR_2"/>
    <property type="match status" value="3"/>
</dbReference>
<feature type="repeat" description="PPR" evidence="3">
    <location>
        <begin position="449"/>
        <end position="483"/>
    </location>
</feature>
<feature type="repeat" description="PPR" evidence="3">
    <location>
        <begin position="348"/>
        <end position="382"/>
    </location>
</feature>
<evidence type="ECO:0000256" key="3">
    <source>
        <dbReference type="PROSITE-ProRule" id="PRU00708"/>
    </source>
</evidence>
<feature type="repeat" description="PPR" evidence="3">
    <location>
        <begin position="212"/>
        <end position="246"/>
    </location>
</feature>
<dbReference type="Gene3D" id="1.25.40.10">
    <property type="entry name" value="Tetratricopeptide repeat domain"/>
    <property type="match status" value="4"/>
</dbReference>
<dbReference type="Proteomes" id="UP000813463">
    <property type="component" value="Chromosome 6"/>
</dbReference>
<dbReference type="PANTHER" id="PTHR47926:SF386">
    <property type="entry name" value="PENTATRICOPEPTIDE REPEAT-CONTAINING PROTEIN"/>
    <property type="match status" value="1"/>
</dbReference>
<feature type="repeat" description="PPR" evidence="3">
    <location>
        <begin position="484"/>
        <end position="519"/>
    </location>
</feature>
<dbReference type="Pfam" id="PF20431">
    <property type="entry name" value="E_motif"/>
    <property type="match status" value="1"/>
</dbReference>
<dbReference type="FunFam" id="1.25.40.10:FF:000031">
    <property type="entry name" value="Pentatricopeptide repeat-containing protein mitochondrial"/>
    <property type="match status" value="1"/>
</dbReference>
<keyword evidence="2" id="KW-0677">Repeat</keyword>
<evidence type="ECO:0000256" key="2">
    <source>
        <dbReference type="ARBA" id="ARBA00022737"/>
    </source>
</evidence>
<reference evidence="6" key="2">
    <citation type="submission" date="2025-08" db="UniProtKB">
        <authorList>
            <consortium name="RefSeq"/>
        </authorList>
    </citation>
    <scope>IDENTIFICATION</scope>
    <source>
        <tissue evidence="6">Leaf</tissue>
    </source>
</reference>
<evidence type="ECO:0000313" key="6">
    <source>
        <dbReference type="RefSeq" id="XP_021837810.1"/>
    </source>
</evidence>
<protein>
    <submittedName>
        <fullName evidence="6">Pentatricopeptide repeat-containing protein At1g20230</fullName>
    </submittedName>
</protein>
<dbReference type="InterPro" id="IPR046848">
    <property type="entry name" value="E_motif"/>
</dbReference>
<dbReference type="GO" id="GO:0008270">
    <property type="term" value="F:zinc ion binding"/>
    <property type="evidence" value="ECO:0007669"/>
    <property type="project" value="InterPro"/>
</dbReference>
<dbReference type="InterPro" id="IPR046960">
    <property type="entry name" value="PPR_At4g14850-like_plant"/>
</dbReference>
<evidence type="ECO:0000259" key="4">
    <source>
        <dbReference type="Pfam" id="PF14432"/>
    </source>
</evidence>
<evidence type="ECO:0000313" key="5">
    <source>
        <dbReference type="Proteomes" id="UP000813463"/>
    </source>
</evidence>
<dbReference type="OrthoDB" id="428658at2759"/>
<proteinExistence type="inferred from homology"/>
<evidence type="ECO:0000256" key="1">
    <source>
        <dbReference type="ARBA" id="ARBA00006643"/>
    </source>
</evidence>
<dbReference type="InterPro" id="IPR002885">
    <property type="entry name" value="PPR_rpt"/>
</dbReference>
<dbReference type="AlphaFoldDB" id="A0A9R0JKN5"/>